<feature type="binding site" evidence="1">
    <location>
        <position position="161"/>
    </location>
    <ligand>
        <name>Zn(2+)</name>
        <dbReference type="ChEBI" id="CHEBI:29105"/>
        <note>catalytic</note>
    </ligand>
</feature>
<evidence type="ECO:0000259" key="3">
    <source>
        <dbReference type="PROSITE" id="PS51864"/>
    </source>
</evidence>
<dbReference type="PANTHER" id="PTHR10127:SF850">
    <property type="entry name" value="METALLOENDOPEPTIDASE"/>
    <property type="match status" value="1"/>
</dbReference>
<comment type="cofactor">
    <cofactor evidence="1 2">
        <name>Zn(2+)</name>
        <dbReference type="ChEBI" id="CHEBI:29105"/>
    </cofactor>
    <text evidence="1 2">Binds 1 zinc ion per subunit.</text>
</comment>
<dbReference type="SMART" id="SM00235">
    <property type="entry name" value="ZnMc"/>
    <property type="match status" value="1"/>
</dbReference>
<feature type="binding site" evidence="1">
    <location>
        <position position="155"/>
    </location>
    <ligand>
        <name>Zn(2+)</name>
        <dbReference type="ChEBI" id="CHEBI:29105"/>
        <note>catalytic</note>
    </ligand>
</feature>
<evidence type="ECO:0000313" key="4">
    <source>
        <dbReference type="Proteomes" id="UP000694843"/>
    </source>
</evidence>
<keyword evidence="2" id="KW-0732">Signal</keyword>
<protein>
    <recommendedName>
        <fullName evidence="2">Metalloendopeptidase</fullName>
        <ecNumber evidence="2">3.4.24.-</ecNumber>
    </recommendedName>
</protein>
<keyword evidence="1 2" id="KW-0378">Hydrolase</keyword>
<dbReference type="PROSITE" id="PS51864">
    <property type="entry name" value="ASTACIN"/>
    <property type="match status" value="1"/>
</dbReference>
<evidence type="ECO:0000256" key="2">
    <source>
        <dbReference type="RuleBase" id="RU361183"/>
    </source>
</evidence>
<feature type="signal peptide" evidence="2">
    <location>
        <begin position="1"/>
        <end position="20"/>
    </location>
</feature>
<feature type="active site" evidence="1">
    <location>
        <position position="152"/>
    </location>
</feature>
<dbReference type="InterPro" id="IPR024079">
    <property type="entry name" value="MetalloPept_cat_dom_sf"/>
</dbReference>
<keyword evidence="1 2" id="KW-0645">Protease</keyword>
<dbReference type="Pfam" id="PF01400">
    <property type="entry name" value="Astacin"/>
    <property type="match status" value="1"/>
</dbReference>
<dbReference type="InterPro" id="IPR001506">
    <property type="entry name" value="Peptidase_M12A"/>
</dbReference>
<dbReference type="PANTHER" id="PTHR10127">
    <property type="entry name" value="DISCOIDIN, CUB, EGF, LAMININ , AND ZINC METALLOPROTEASE DOMAIN CONTAINING"/>
    <property type="match status" value="1"/>
</dbReference>
<gene>
    <name evidence="5" type="primary">LOC108678682</name>
</gene>
<proteinExistence type="predicted"/>
<feature type="chain" id="PRO_5034627478" description="Metalloendopeptidase" evidence="2">
    <location>
        <begin position="21"/>
        <end position="235"/>
    </location>
</feature>
<dbReference type="Proteomes" id="UP000694843">
    <property type="component" value="Unplaced"/>
</dbReference>
<dbReference type="GO" id="GO:0006508">
    <property type="term" value="P:proteolysis"/>
    <property type="evidence" value="ECO:0007669"/>
    <property type="project" value="UniProtKB-KW"/>
</dbReference>
<dbReference type="KEGG" id="hazt:108678682"/>
<name>A0A8B7PBN3_HYAAZ</name>
<dbReference type="PRINTS" id="PR00480">
    <property type="entry name" value="ASTACIN"/>
</dbReference>
<keyword evidence="1 2" id="KW-0862">Zinc</keyword>
<feature type="binding site" evidence="1">
    <location>
        <position position="151"/>
    </location>
    <ligand>
        <name>Zn(2+)</name>
        <dbReference type="ChEBI" id="CHEBI:29105"/>
        <note>catalytic</note>
    </ligand>
</feature>
<feature type="domain" description="Peptidase M12A" evidence="3">
    <location>
        <begin position="54"/>
        <end position="235"/>
    </location>
</feature>
<organism evidence="4 5">
    <name type="scientific">Hyalella azteca</name>
    <name type="common">Amphipod</name>
    <dbReference type="NCBI Taxonomy" id="294128"/>
    <lineage>
        <taxon>Eukaryota</taxon>
        <taxon>Metazoa</taxon>
        <taxon>Ecdysozoa</taxon>
        <taxon>Arthropoda</taxon>
        <taxon>Crustacea</taxon>
        <taxon>Multicrustacea</taxon>
        <taxon>Malacostraca</taxon>
        <taxon>Eumalacostraca</taxon>
        <taxon>Peracarida</taxon>
        <taxon>Amphipoda</taxon>
        <taxon>Senticaudata</taxon>
        <taxon>Talitrida</taxon>
        <taxon>Talitroidea</taxon>
        <taxon>Hyalellidae</taxon>
        <taxon>Hyalella</taxon>
    </lineage>
</organism>
<keyword evidence="4" id="KW-1185">Reference proteome</keyword>
<dbReference type="RefSeq" id="XP_018022626.1">
    <property type="nucleotide sequence ID" value="XM_018167137.2"/>
</dbReference>
<sequence>MAEWKPRSLLLALCACYALAAPMPAPMGATRREDGSVLVGDILYSSAQWDGLLSKNLDSLEKLWPRENGVVKIPFKISDSKLNGTLLKLGFSAWQSKTCLEFPELTESDTRKEYLNITIQTGCFSGVGYTAGNVTTISIFGDVCGLKGITHEIGHAIGLHHEHSRSDRNDYVIVKMANVEFSSAHNFFTKDTVNFGVPYDYYSIMHYREKGGSASGERVLLAKDARFQDIMGDAP</sequence>
<dbReference type="AlphaFoldDB" id="A0A8B7PBN3"/>
<dbReference type="Gene3D" id="3.40.390.10">
    <property type="entry name" value="Collagenase (Catalytic Domain)"/>
    <property type="match status" value="1"/>
</dbReference>
<dbReference type="GO" id="GO:0008270">
    <property type="term" value="F:zinc ion binding"/>
    <property type="evidence" value="ECO:0007669"/>
    <property type="project" value="UniProtKB-UniRule"/>
</dbReference>
<dbReference type="OrthoDB" id="6364809at2759"/>
<dbReference type="SUPFAM" id="SSF55486">
    <property type="entry name" value="Metalloproteases ('zincins'), catalytic domain"/>
    <property type="match status" value="1"/>
</dbReference>
<comment type="caution">
    <text evidence="1">Lacks conserved residue(s) required for the propagation of feature annotation.</text>
</comment>
<accession>A0A8B7PBN3</accession>
<reference evidence="5" key="1">
    <citation type="submission" date="2025-08" db="UniProtKB">
        <authorList>
            <consortium name="RefSeq"/>
        </authorList>
    </citation>
    <scope>IDENTIFICATION</scope>
    <source>
        <tissue evidence="5">Whole organism</tissue>
    </source>
</reference>
<keyword evidence="1 2" id="KW-0482">Metalloprotease</keyword>
<evidence type="ECO:0000313" key="5">
    <source>
        <dbReference type="RefSeq" id="XP_018022626.1"/>
    </source>
</evidence>
<dbReference type="InterPro" id="IPR006026">
    <property type="entry name" value="Peptidase_Metallo"/>
</dbReference>
<keyword evidence="1 2" id="KW-0479">Metal-binding</keyword>
<evidence type="ECO:0000256" key="1">
    <source>
        <dbReference type="PROSITE-ProRule" id="PRU01211"/>
    </source>
</evidence>
<dbReference type="EC" id="3.4.24.-" evidence="2"/>
<dbReference type="GO" id="GO:0004222">
    <property type="term" value="F:metalloendopeptidase activity"/>
    <property type="evidence" value="ECO:0007669"/>
    <property type="project" value="UniProtKB-UniRule"/>
</dbReference>
<dbReference type="GeneID" id="108678682"/>